<evidence type="ECO:0008006" key="4">
    <source>
        <dbReference type="Google" id="ProtNLM"/>
    </source>
</evidence>
<reference evidence="2 3" key="1">
    <citation type="submission" date="2023-01" db="EMBL/GenBank/DDBJ databases">
        <title>Genomes from the Australian National Cyanobacteria Reference Collection.</title>
        <authorList>
            <person name="Willis A."/>
            <person name="Lee E.M.F."/>
        </authorList>
    </citation>
    <scope>NUCLEOTIDE SEQUENCE [LARGE SCALE GENOMIC DNA]</scope>
    <source>
        <strain evidence="2 3">CS-1033</strain>
    </source>
</reference>
<dbReference type="RefSeq" id="WP_271733885.1">
    <property type="nucleotide sequence ID" value="NZ_JANQDP010000157.1"/>
</dbReference>
<feature type="signal peptide" evidence="1">
    <location>
        <begin position="1"/>
        <end position="30"/>
    </location>
</feature>
<proteinExistence type="predicted"/>
<protein>
    <recommendedName>
        <fullName evidence="4">WxL domain-containing protein</fullName>
    </recommendedName>
</protein>
<evidence type="ECO:0000313" key="2">
    <source>
        <dbReference type="EMBL" id="MDB9540642.1"/>
    </source>
</evidence>
<name>A0ABT5ATK6_9CYAN</name>
<comment type="caution">
    <text evidence="2">The sequence shown here is derived from an EMBL/GenBank/DDBJ whole genome shotgun (WGS) entry which is preliminary data.</text>
</comment>
<feature type="chain" id="PRO_5047294801" description="WxL domain-containing protein" evidence="1">
    <location>
        <begin position="31"/>
        <end position="225"/>
    </location>
</feature>
<gene>
    <name evidence="2" type="ORF">PN457_13430</name>
</gene>
<keyword evidence="1" id="KW-0732">Signal</keyword>
<accession>A0ABT5ATK6</accession>
<sequence>MSNLLRKASMLTGMVIASGSMMLAAAPSYAGNEIQMEAVADVIPACDILGQTVGRLVESVPGDGDAAFTRGRLISAPAQDDTDGFANGAALGQLAYVGLSCTAGDSTIATVTSPVQISGTDLDINVATTRMYAPSEATPAANVITSNMTTLNTAFANANPVASVSSGPDGAVATSDAAVILGEGSALATGDTTGTFGFGFQIEVNGARIPAGQYGIASTLTVVPR</sequence>
<evidence type="ECO:0000313" key="3">
    <source>
        <dbReference type="Proteomes" id="UP001212499"/>
    </source>
</evidence>
<evidence type="ECO:0000256" key="1">
    <source>
        <dbReference type="SAM" id="SignalP"/>
    </source>
</evidence>
<organism evidence="2 3">
    <name type="scientific">Anabaenopsis arnoldii</name>
    <dbReference type="NCBI Taxonomy" id="2152938"/>
    <lineage>
        <taxon>Bacteria</taxon>
        <taxon>Bacillati</taxon>
        <taxon>Cyanobacteriota</taxon>
        <taxon>Cyanophyceae</taxon>
        <taxon>Nostocales</taxon>
        <taxon>Nodulariaceae</taxon>
        <taxon>Anabaenopsis</taxon>
    </lineage>
</organism>
<dbReference type="Proteomes" id="UP001212499">
    <property type="component" value="Unassembled WGS sequence"/>
</dbReference>
<dbReference type="EMBL" id="JAQMUH010000150">
    <property type="protein sequence ID" value="MDB9540642.1"/>
    <property type="molecule type" value="Genomic_DNA"/>
</dbReference>
<keyword evidence="3" id="KW-1185">Reference proteome</keyword>